<organism evidence="3 4">
    <name type="scientific">Flexivirga alba</name>
    <dbReference type="NCBI Taxonomy" id="702742"/>
    <lineage>
        <taxon>Bacteria</taxon>
        <taxon>Bacillati</taxon>
        <taxon>Actinomycetota</taxon>
        <taxon>Actinomycetes</taxon>
        <taxon>Micrococcales</taxon>
        <taxon>Dermacoccaceae</taxon>
        <taxon>Flexivirga</taxon>
    </lineage>
</organism>
<name>A0ABW2ACV3_9MICO</name>
<feature type="compositionally biased region" description="Basic and acidic residues" evidence="1">
    <location>
        <begin position="671"/>
        <end position="680"/>
    </location>
</feature>
<feature type="region of interest" description="Disordered" evidence="1">
    <location>
        <begin position="1"/>
        <end position="28"/>
    </location>
</feature>
<feature type="compositionally biased region" description="Basic and acidic residues" evidence="1">
    <location>
        <begin position="1"/>
        <end position="13"/>
    </location>
</feature>
<evidence type="ECO:0000256" key="2">
    <source>
        <dbReference type="SAM" id="Phobius"/>
    </source>
</evidence>
<dbReference type="Pfam" id="PF19516">
    <property type="entry name" value="DUF6049"/>
    <property type="match status" value="1"/>
</dbReference>
<keyword evidence="4" id="KW-1185">Reference proteome</keyword>
<feature type="compositionally biased region" description="Basic residues" evidence="1">
    <location>
        <begin position="14"/>
        <end position="26"/>
    </location>
</feature>
<evidence type="ECO:0000313" key="3">
    <source>
        <dbReference type="EMBL" id="MFC6704675.1"/>
    </source>
</evidence>
<sequence>MDDRQARRFDDAARHRRRGRPQRRQQHPFSVTVPGKKLKFGYGLASLPLTVTVTDGASAGASAIRGMARSTLQLQNTSVQSPLQVTVVIPLTLPADPDLFGPSGATRAAAWERAVGPDSQVQKTLDAFAGQPVIFAIDPALVDPPAAADDNVPAVTASESPSGSASSSGSGTSSAPDPTSTTSGNPSSASTGTTDGATSGTDGGSSTPSSSSSTPPISTPQGKIDAAVEELTSRLTSLDPKQSVWWLPSDDPDLTALDKQGRAGKELAGRDFARALPKSVEAVGNTRIVWPTGDLTGTAVTSFTKDLAARSKAPAVALLPSRAITQSPIMTATHRATGTSGVLTYDEGLSKAFSTSSTSPGMQTSRLLTQSLALYQQSPGTARSVTLVAPRAGGANPIQLAAQLDALSAANWVKLRTGTQTETALKSAPTTALLKTPPKSTVPSQVAAAAITKDELSELTASRQRLSALQSVLVDGADVIPARTRALDVIGSTRWRGTAAKLAAVADRNTAAVTAMLHKLTIRSSTINFFADSGDISITVSNELNRPVHGLQLEVQPRKYLLIRVTDPVQKVDIDAGSRATAHFHIEAVGSGTVPLDAALRAPNGISLTDAPSQVKINVHPTSGWIMWVLGVLAGLILAIGLWRAVRRGPRTASEPAATDSPTPNDAIIDAGRKPARHAEDTDDEGTDTDD</sequence>
<dbReference type="EMBL" id="JBHSWH010000001">
    <property type="protein sequence ID" value="MFC6704675.1"/>
    <property type="molecule type" value="Genomic_DNA"/>
</dbReference>
<keyword evidence="2" id="KW-0812">Transmembrane</keyword>
<evidence type="ECO:0000256" key="1">
    <source>
        <dbReference type="SAM" id="MobiDB-lite"/>
    </source>
</evidence>
<feature type="compositionally biased region" description="Low complexity" evidence="1">
    <location>
        <begin position="147"/>
        <end position="220"/>
    </location>
</feature>
<reference evidence="4" key="1">
    <citation type="journal article" date="2019" name="Int. J. Syst. Evol. Microbiol.">
        <title>The Global Catalogue of Microorganisms (GCM) 10K type strain sequencing project: providing services to taxonomists for standard genome sequencing and annotation.</title>
        <authorList>
            <consortium name="The Broad Institute Genomics Platform"/>
            <consortium name="The Broad Institute Genome Sequencing Center for Infectious Disease"/>
            <person name="Wu L."/>
            <person name="Ma J."/>
        </authorList>
    </citation>
    <scope>NUCLEOTIDE SEQUENCE [LARGE SCALE GENOMIC DNA]</scope>
    <source>
        <strain evidence="4">CCUG 58127</strain>
    </source>
</reference>
<feature type="transmembrane region" description="Helical" evidence="2">
    <location>
        <begin position="625"/>
        <end position="646"/>
    </location>
</feature>
<comment type="caution">
    <text evidence="3">The sequence shown here is derived from an EMBL/GenBank/DDBJ whole genome shotgun (WGS) entry which is preliminary data.</text>
</comment>
<keyword evidence="2" id="KW-0472">Membrane</keyword>
<proteinExistence type="predicted"/>
<dbReference type="InterPro" id="IPR046112">
    <property type="entry name" value="DUF6049"/>
</dbReference>
<protein>
    <submittedName>
        <fullName evidence="3">DUF6049 family protein</fullName>
    </submittedName>
</protein>
<feature type="region of interest" description="Disordered" evidence="1">
    <location>
        <begin position="652"/>
        <end position="691"/>
    </location>
</feature>
<dbReference type="RefSeq" id="WP_382399129.1">
    <property type="nucleotide sequence ID" value="NZ_JBHSWH010000001.1"/>
</dbReference>
<dbReference type="Proteomes" id="UP001596298">
    <property type="component" value="Unassembled WGS sequence"/>
</dbReference>
<keyword evidence="2" id="KW-1133">Transmembrane helix</keyword>
<feature type="compositionally biased region" description="Acidic residues" evidence="1">
    <location>
        <begin position="681"/>
        <end position="691"/>
    </location>
</feature>
<gene>
    <name evidence="3" type="ORF">ACFQDH_05170</name>
</gene>
<accession>A0ABW2ACV3</accession>
<feature type="region of interest" description="Disordered" evidence="1">
    <location>
        <begin position="147"/>
        <end position="222"/>
    </location>
</feature>
<evidence type="ECO:0000313" key="4">
    <source>
        <dbReference type="Proteomes" id="UP001596298"/>
    </source>
</evidence>